<feature type="binding site" evidence="1">
    <location>
        <position position="65"/>
    </location>
    <ligand>
        <name>Mg(2+)</name>
        <dbReference type="ChEBI" id="CHEBI:18420"/>
    </ligand>
</feature>
<feature type="binding site" evidence="1">
    <location>
        <position position="65"/>
    </location>
    <ligand>
        <name>ATP</name>
        <dbReference type="ChEBI" id="CHEBI:30616"/>
    </ligand>
</feature>
<reference evidence="2 3" key="1">
    <citation type="submission" date="2014-09" db="EMBL/GenBank/DDBJ databases">
        <title>High-quality draft genome sequence of Kocuria marina SO9-6, an actinobacterium isolated from a copper mine.</title>
        <authorList>
            <person name="Castro D.B."/>
            <person name="Pereira L.B."/>
            <person name="Silva M.V."/>
            <person name="Silva B.P."/>
            <person name="Zanardi B.R."/>
            <person name="Carlos C."/>
            <person name="Belgini D.R."/>
            <person name="Limache E.G."/>
            <person name="Lacerda G.V."/>
            <person name="Nery M.B."/>
            <person name="Gomes M.B."/>
            <person name="Souza S."/>
            <person name="Silva T.M."/>
            <person name="Rodrigues V.D."/>
            <person name="Paulino L.C."/>
            <person name="Vicentini R."/>
            <person name="Ferraz L.F."/>
            <person name="Ottoboni L.M."/>
        </authorList>
    </citation>
    <scope>NUCLEOTIDE SEQUENCE [LARGE SCALE GENOMIC DNA]</scope>
    <source>
        <strain evidence="2 3">SO9-6</strain>
    </source>
</reference>
<comment type="catalytic activity">
    <reaction evidence="1">
        <text>(7R,8S)-7,8-diammoniononanoate + CO2 + ATP = (4R,5S)-dethiobiotin + ADP + phosphate + 3 H(+)</text>
        <dbReference type="Rhea" id="RHEA:15805"/>
        <dbReference type="ChEBI" id="CHEBI:15378"/>
        <dbReference type="ChEBI" id="CHEBI:16526"/>
        <dbReference type="ChEBI" id="CHEBI:30616"/>
        <dbReference type="ChEBI" id="CHEBI:43474"/>
        <dbReference type="ChEBI" id="CHEBI:149469"/>
        <dbReference type="ChEBI" id="CHEBI:149473"/>
        <dbReference type="ChEBI" id="CHEBI:456216"/>
        <dbReference type="EC" id="6.3.3.3"/>
    </reaction>
</comment>
<comment type="function">
    <text evidence="1">Catalyzes a mechanistically unusual reaction, the ATP-dependent insertion of CO2 between the N7 and N8 nitrogen atoms of 7,8-diaminopelargonic acid (DAPA, also called 7,8-diammoniononanoate) to form a ureido ring.</text>
</comment>
<comment type="subcellular location">
    <subcellularLocation>
        <location evidence="1">Cytoplasm</location>
    </subcellularLocation>
</comment>
<comment type="similarity">
    <text evidence="1">Belongs to the dethiobiotin synthetase family.</text>
</comment>
<dbReference type="Gene3D" id="3.40.50.300">
    <property type="entry name" value="P-loop containing nucleotide triphosphate hydrolases"/>
    <property type="match status" value="1"/>
</dbReference>
<keyword evidence="1" id="KW-0460">Magnesium</keyword>
<feature type="binding site" evidence="1">
    <location>
        <position position="53"/>
    </location>
    <ligand>
        <name>substrate</name>
    </ligand>
</feature>
<dbReference type="InterPro" id="IPR027417">
    <property type="entry name" value="P-loop_NTPase"/>
</dbReference>
<dbReference type="EMBL" id="JROM01000011">
    <property type="protein sequence ID" value="KHE75201.1"/>
    <property type="molecule type" value="Genomic_DNA"/>
</dbReference>
<dbReference type="CDD" id="cd03109">
    <property type="entry name" value="DTBS"/>
    <property type="match status" value="1"/>
</dbReference>
<keyword evidence="1" id="KW-0093">Biotin biosynthesis</keyword>
<accession>A0A0B0DB10</accession>
<dbReference type="GO" id="GO:0005524">
    <property type="term" value="F:ATP binding"/>
    <property type="evidence" value="ECO:0007669"/>
    <property type="project" value="UniProtKB-UniRule"/>
</dbReference>
<dbReference type="AlphaFoldDB" id="A0A0B0DB10"/>
<feature type="binding site" evidence="1">
    <location>
        <position position="128"/>
    </location>
    <ligand>
        <name>Mg(2+)</name>
        <dbReference type="ChEBI" id="CHEBI:18420"/>
    </ligand>
</feature>
<keyword evidence="1" id="KW-0067">ATP-binding</keyword>
<feature type="binding site" evidence="1">
    <location>
        <begin position="195"/>
        <end position="196"/>
    </location>
    <ligand>
        <name>ATP</name>
        <dbReference type="ChEBI" id="CHEBI:30616"/>
    </ligand>
</feature>
<comment type="caution">
    <text evidence="2">The sequence shown here is derived from an EMBL/GenBank/DDBJ whole genome shotgun (WGS) entry which is preliminary data.</text>
</comment>
<dbReference type="Pfam" id="PF13500">
    <property type="entry name" value="AAA_26"/>
    <property type="match status" value="1"/>
</dbReference>
<dbReference type="HAMAP" id="MF_00336">
    <property type="entry name" value="BioD"/>
    <property type="match status" value="1"/>
</dbReference>
<comment type="cofactor">
    <cofactor evidence="1">
        <name>Mg(2+)</name>
        <dbReference type="ChEBI" id="CHEBI:18420"/>
    </cofactor>
</comment>
<evidence type="ECO:0000313" key="2">
    <source>
        <dbReference type="EMBL" id="KHE75201.1"/>
    </source>
</evidence>
<dbReference type="SUPFAM" id="SSF52540">
    <property type="entry name" value="P-loop containing nucleoside triphosphate hydrolases"/>
    <property type="match status" value="1"/>
</dbReference>
<comment type="pathway">
    <text evidence="1">Cofactor biosynthesis; biotin biosynthesis; biotin from 7,8-diaminononanoate: step 1/2.</text>
</comment>
<gene>
    <name evidence="1" type="primary">bioD</name>
    <name evidence="2" type="ORF">AS25_01910</name>
</gene>
<name>A0A0B0DB10_9MICC</name>
<dbReference type="GO" id="GO:0009102">
    <property type="term" value="P:biotin biosynthetic process"/>
    <property type="evidence" value="ECO:0007669"/>
    <property type="project" value="UniProtKB-UniRule"/>
</dbReference>
<comment type="subunit">
    <text evidence="1">Homodimer.</text>
</comment>
<comment type="caution">
    <text evidence="1">Lacks conserved residue(s) required for the propagation of feature annotation.</text>
</comment>
<feature type="active site" evidence="1">
    <location>
        <position position="49"/>
    </location>
</feature>
<proteinExistence type="inferred from homology"/>
<dbReference type="Proteomes" id="UP000030664">
    <property type="component" value="Unassembled WGS sequence"/>
</dbReference>
<dbReference type="GO" id="GO:0005829">
    <property type="term" value="C:cytosol"/>
    <property type="evidence" value="ECO:0007669"/>
    <property type="project" value="TreeGrafter"/>
</dbReference>
<dbReference type="PIRSF" id="PIRSF006755">
    <property type="entry name" value="DTB_synth"/>
    <property type="match status" value="1"/>
</dbReference>
<feature type="binding site" evidence="1">
    <location>
        <begin position="128"/>
        <end position="131"/>
    </location>
    <ligand>
        <name>ATP</name>
        <dbReference type="ChEBI" id="CHEBI:30616"/>
    </ligand>
</feature>
<dbReference type="PANTHER" id="PTHR43210">
    <property type="entry name" value="DETHIOBIOTIN SYNTHETASE"/>
    <property type="match status" value="1"/>
</dbReference>
<dbReference type="GO" id="GO:0004141">
    <property type="term" value="F:dethiobiotin synthase activity"/>
    <property type="evidence" value="ECO:0007669"/>
    <property type="project" value="UniProtKB-UniRule"/>
</dbReference>
<dbReference type="GO" id="GO:0000287">
    <property type="term" value="F:magnesium ion binding"/>
    <property type="evidence" value="ECO:0007669"/>
    <property type="project" value="UniProtKB-UniRule"/>
</dbReference>
<dbReference type="eggNOG" id="COG0132">
    <property type="taxonomic scope" value="Bacteria"/>
</dbReference>
<keyword evidence="1" id="KW-0436">Ligase</keyword>
<feature type="binding site" evidence="1">
    <location>
        <position position="27"/>
    </location>
    <ligand>
        <name>Mg(2+)</name>
        <dbReference type="ChEBI" id="CHEBI:18420"/>
    </ligand>
</feature>
<keyword evidence="1" id="KW-0963">Cytoplasm</keyword>
<organism evidence="2 3">
    <name type="scientific">Kocuria marina</name>
    <dbReference type="NCBI Taxonomy" id="223184"/>
    <lineage>
        <taxon>Bacteria</taxon>
        <taxon>Bacillati</taxon>
        <taxon>Actinomycetota</taxon>
        <taxon>Actinomycetes</taxon>
        <taxon>Micrococcales</taxon>
        <taxon>Micrococcaceae</taxon>
        <taxon>Kocuria</taxon>
    </lineage>
</organism>
<feature type="binding site" evidence="1">
    <location>
        <begin position="23"/>
        <end position="28"/>
    </location>
    <ligand>
        <name>ATP</name>
        <dbReference type="ChEBI" id="CHEBI:30616"/>
    </ligand>
</feature>
<evidence type="ECO:0000313" key="3">
    <source>
        <dbReference type="Proteomes" id="UP000030664"/>
    </source>
</evidence>
<dbReference type="RefSeq" id="WP_035960817.1">
    <property type="nucleotide sequence ID" value="NZ_JROM01000011.1"/>
</dbReference>
<dbReference type="PANTHER" id="PTHR43210:SF5">
    <property type="entry name" value="DETHIOBIOTIN SYNTHETASE"/>
    <property type="match status" value="1"/>
</dbReference>
<sequence>MNRNPLARAVLPRLTIVTGTDTDVGKTYTTAALAVAAWSSGVQRIAVYKPQQTGMRGDDPGDVDDVARLAGTAGVPTAALTVVEGQRLTEPMAPPPAAAIDGVDLLPITAHVERVMELQESHDLVLVEGSGGVLVELDGQRHTIADLARELQGRAGDEVGTVVVTRPDLGTLNHTLLTLEALHHRGVRVSGVVLGSWPAHPDPVQESNRDYLAALPDVGGRWIPLLGAVPAGWNDDPS</sequence>
<dbReference type="STRING" id="223184.AS25_01910"/>
<keyword evidence="1" id="KW-0479">Metal-binding</keyword>
<dbReference type="EC" id="6.3.3.3" evidence="1"/>
<dbReference type="InterPro" id="IPR004472">
    <property type="entry name" value="DTB_synth_BioD"/>
</dbReference>
<evidence type="ECO:0000256" key="1">
    <source>
        <dbReference type="HAMAP-Rule" id="MF_00336"/>
    </source>
</evidence>
<dbReference type="UniPathway" id="UPA00078">
    <property type="reaction ID" value="UER00161"/>
</dbReference>
<dbReference type="NCBIfam" id="TIGR00347">
    <property type="entry name" value="bioD"/>
    <property type="match status" value="1"/>
</dbReference>
<protein>
    <recommendedName>
        <fullName evidence="1">ATP-dependent dethiobiotin synthetase BioD</fullName>
        <ecNumber evidence="1">6.3.3.3</ecNumber>
    </recommendedName>
    <alternativeName>
        <fullName evidence="1">DTB synthetase</fullName>
        <shortName evidence="1">DTBS</shortName>
    </alternativeName>
    <alternativeName>
        <fullName evidence="1">Dethiobiotin synthase</fullName>
    </alternativeName>
</protein>
<keyword evidence="1" id="KW-0547">Nucleotide-binding</keyword>